<dbReference type="PANTHER" id="PTHR10073">
    <property type="entry name" value="DNA MISMATCH REPAIR PROTEIN MLH, PMS, MUTL"/>
    <property type="match status" value="1"/>
</dbReference>
<dbReference type="Gene3D" id="3.30.230.10">
    <property type="match status" value="1"/>
</dbReference>
<dbReference type="SUPFAM" id="SSF55874">
    <property type="entry name" value="ATPase domain of HSP90 chaperone/DNA topoisomerase II/histidine kinase"/>
    <property type="match status" value="1"/>
</dbReference>
<evidence type="ECO:0000313" key="8">
    <source>
        <dbReference type="EMBL" id="PTB83189.1"/>
    </source>
</evidence>
<protein>
    <recommendedName>
        <fullName evidence="2 5">DNA mismatch repair protein MutL</fullName>
    </recommendedName>
</protein>
<keyword evidence="3 5" id="KW-0227">DNA damage</keyword>
<evidence type="ECO:0000256" key="3">
    <source>
        <dbReference type="ARBA" id="ARBA00022763"/>
    </source>
</evidence>
<dbReference type="InterPro" id="IPR014790">
    <property type="entry name" value="MutL_C"/>
</dbReference>
<dbReference type="Gene3D" id="3.30.1540.20">
    <property type="entry name" value="MutL, C-terminal domain, dimerisation subdomain"/>
    <property type="match status" value="1"/>
</dbReference>
<evidence type="ECO:0000256" key="5">
    <source>
        <dbReference type="HAMAP-Rule" id="MF_00149"/>
    </source>
</evidence>
<dbReference type="Pfam" id="PF01119">
    <property type="entry name" value="DNA_mis_repair"/>
    <property type="match status" value="1"/>
</dbReference>
<reference evidence="10 11" key="1">
    <citation type="submission" date="2018-03" db="EMBL/GenBank/DDBJ databases">
        <title>Cross-interface Injection: A General Nanoliter Liquid Handling Method Applied to Single Cells Genome Amplification Automated Nanoliter Liquid Handling Applied to Single Cell Multiple Displacement Amplification.</title>
        <authorList>
            <person name="Yun J."/>
            <person name="Xu P."/>
            <person name="Xu J."/>
            <person name="Dai X."/>
            <person name="Wang Y."/>
            <person name="Zheng X."/>
            <person name="Cao C."/>
            <person name="Yi Q."/>
            <person name="Zhu Y."/>
            <person name="Wang L."/>
            <person name="Dong Z."/>
            <person name="Huang Y."/>
            <person name="Huang L."/>
            <person name="Du W."/>
        </authorList>
    </citation>
    <scope>NUCLEOTIDE SEQUENCE [LARGE SCALE GENOMIC DNA]</scope>
    <source>
        <strain evidence="9 10">A9-4</strain>
        <strain evidence="8 11">Z-E1-2</strain>
    </source>
</reference>
<dbReference type="SMART" id="SM00853">
    <property type="entry name" value="MutL_C"/>
    <property type="match status" value="1"/>
</dbReference>
<dbReference type="EMBL" id="PYVS01000007">
    <property type="protein sequence ID" value="PTB83189.1"/>
    <property type="molecule type" value="Genomic_DNA"/>
</dbReference>
<proteinExistence type="inferred from homology"/>
<dbReference type="InterPro" id="IPR013507">
    <property type="entry name" value="DNA_mismatch_S5_2-like"/>
</dbReference>
<dbReference type="FunFam" id="3.30.565.10:FF:000003">
    <property type="entry name" value="DNA mismatch repair endonuclease MutL"/>
    <property type="match status" value="1"/>
</dbReference>
<name>A0A2T4D4Z0_9GAMM</name>
<feature type="domain" description="DNA mismatch repair protein S5" evidence="7">
    <location>
        <begin position="212"/>
        <end position="334"/>
    </location>
</feature>
<dbReference type="PANTHER" id="PTHR10073:SF12">
    <property type="entry name" value="DNA MISMATCH REPAIR PROTEIN MLH1"/>
    <property type="match status" value="1"/>
</dbReference>
<dbReference type="InterPro" id="IPR042120">
    <property type="entry name" value="MutL_C_dimsub"/>
</dbReference>
<comment type="similarity">
    <text evidence="1 5">Belongs to the DNA mismatch repair MutL/HexB family.</text>
</comment>
<dbReference type="GO" id="GO:0005524">
    <property type="term" value="F:ATP binding"/>
    <property type="evidence" value="ECO:0007669"/>
    <property type="project" value="InterPro"/>
</dbReference>
<accession>A0A2T4D4Z0</accession>
<sequence length="601" mass="66272">MPIQLLPVSLANQIAAGEVIERPASVVKELVENSLDSGADQIIIEIEQGGRRLIRIRDNGSGIPRDELALALSRHATSKITSLADLEAILSLGFRGEALASISSVARLTLTSKPATQATAWEAWVEGQDMRAELAPASHPTGTTVTVEDLFFNTPARRKFMRTDKTEFAHIEEVVKRIALARFDVKFQLLHNQKQVRLYPAIRAEADATQRISSVCGSSFTDTALRVEEQAGSVSLSGWIAPVHACRHQADVQYFYVNGRMMKDRLLAHAIRQAYGESLQQGIGEERSPTYVLYLELPAQDVDVNVHPAKHEVRFHQARQIHDFVLHGLRSALATADSTQEVPHAAAEHQYQDVNAQVSADFLQQQEQLKPRHASPLPGIMNAPVKPSATELRATQQFYSQASTAPRSPVPVGPRAAVLGQWQVLSVVQQRMALLQQQDSATQPLFLLDLQQVQQHCIAGQLAQQWTTGLAGQPLLIPVQLTDAKILAMIGELEGNSLARLGVQLESTRQQVIIKQVPAALRQSDVSQSIPYLIRTLAEQAGAESDLPQSFWLWLATHMVQREYSVTQAEHWLTSWQQQLAAAPTFLTPVQLPTLPPAVRS</sequence>
<dbReference type="InterPro" id="IPR014721">
    <property type="entry name" value="Ribsml_uS5_D2-typ_fold_subgr"/>
</dbReference>
<dbReference type="Gene3D" id="3.30.1370.100">
    <property type="entry name" value="MutL, C-terminal domain, regulatory subdomain"/>
    <property type="match status" value="1"/>
</dbReference>
<comment type="function">
    <text evidence="5">This protein is involved in the repair of mismatches in DNA. It is required for dam-dependent methyl-directed DNA mismatch repair. May act as a 'molecular matchmaker', a protein that promotes the formation of a stable complex between two or more DNA-binding proteins in an ATP-dependent manner without itself being part of a final effector complex.</text>
</comment>
<evidence type="ECO:0000313" key="10">
    <source>
        <dbReference type="Proteomes" id="UP000241514"/>
    </source>
</evidence>
<dbReference type="GO" id="GO:0030983">
    <property type="term" value="F:mismatched DNA binding"/>
    <property type="evidence" value="ECO:0007669"/>
    <property type="project" value="InterPro"/>
</dbReference>
<evidence type="ECO:0000259" key="6">
    <source>
        <dbReference type="SMART" id="SM00853"/>
    </source>
</evidence>
<dbReference type="GO" id="GO:0006298">
    <property type="term" value="P:mismatch repair"/>
    <property type="evidence" value="ECO:0007669"/>
    <property type="project" value="UniProtKB-UniRule"/>
</dbReference>
<evidence type="ECO:0000259" key="7">
    <source>
        <dbReference type="SMART" id="SM01340"/>
    </source>
</evidence>
<dbReference type="EMBL" id="PYVG01000029">
    <property type="protein sequence ID" value="PTB88881.1"/>
    <property type="molecule type" value="Genomic_DNA"/>
</dbReference>
<evidence type="ECO:0000256" key="4">
    <source>
        <dbReference type="ARBA" id="ARBA00023204"/>
    </source>
</evidence>
<feature type="domain" description="MutL C-terminal dimerisation" evidence="6">
    <location>
        <begin position="424"/>
        <end position="573"/>
    </location>
</feature>
<dbReference type="CDD" id="cd03482">
    <property type="entry name" value="MutL_Trans_MutL"/>
    <property type="match status" value="1"/>
</dbReference>
<dbReference type="InterPro" id="IPR014762">
    <property type="entry name" value="DNA_mismatch_repair_CS"/>
</dbReference>
<dbReference type="InterPro" id="IPR020568">
    <property type="entry name" value="Ribosomal_Su5_D2-typ_SF"/>
</dbReference>
<dbReference type="CDD" id="cd16926">
    <property type="entry name" value="HATPase_MutL-MLH-PMS-like"/>
    <property type="match status" value="1"/>
</dbReference>
<dbReference type="InterPro" id="IPR036890">
    <property type="entry name" value="HATPase_C_sf"/>
</dbReference>
<evidence type="ECO:0000256" key="1">
    <source>
        <dbReference type="ARBA" id="ARBA00006082"/>
    </source>
</evidence>
<dbReference type="InterPro" id="IPR042121">
    <property type="entry name" value="MutL_C_regsub"/>
</dbReference>
<dbReference type="Proteomes" id="UP000241514">
    <property type="component" value="Unassembled WGS sequence"/>
</dbReference>
<dbReference type="InterPro" id="IPR037198">
    <property type="entry name" value="MutL_C_sf"/>
</dbReference>
<dbReference type="NCBIfam" id="TIGR00585">
    <property type="entry name" value="mutl"/>
    <property type="match status" value="1"/>
</dbReference>
<organism evidence="9 10">
    <name type="scientific">Pseudidiomarina aestuarii</name>
    <dbReference type="NCBI Taxonomy" id="624146"/>
    <lineage>
        <taxon>Bacteria</taxon>
        <taxon>Pseudomonadati</taxon>
        <taxon>Pseudomonadota</taxon>
        <taxon>Gammaproteobacteria</taxon>
        <taxon>Alteromonadales</taxon>
        <taxon>Idiomarinaceae</taxon>
        <taxon>Pseudidiomarina</taxon>
    </lineage>
</organism>
<dbReference type="AlphaFoldDB" id="A0A2T4D4Z0"/>
<dbReference type="GO" id="GO:0016887">
    <property type="term" value="F:ATP hydrolysis activity"/>
    <property type="evidence" value="ECO:0007669"/>
    <property type="project" value="InterPro"/>
</dbReference>
<dbReference type="InterPro" id="IPR038973">
    <property type="entry name" value="MutL/Mlh/Pms-like"/>
</dbReference>
<dbReference type="GO" id="GO:0032300">
    <property type="term" value="C:mismatch repair complex"/>
    <property type="evidence" value="ECO:0007669"/>
    <property type="project" value="InterPro"/>
</dbReference>
<dbReference type="InterPro" id="IPR002099">
    <property type="entry name" value="MutL/Mlh/PMS"/>
</dbReference>
<gene>
    <name evidence="5" type="primary">mutL</name>
    <name evidence="9" type="ORF">C9928_05255</name>
    <name evidence="8" type="ORF">C9986_00770</name>
</gene>
<dbReference type="SUPFAM" id="SSF118116">
    <property type="entry name" value="DNA mismatch repair protein MutL"/>
    <property type="match status" value="1"/>
</dbReference>
<dbReference type="Pfam" id="PF08676">
    <property type="entry name" value="MutL_C"/>
    <property type="match status" value="1"/>
</dbReference>
<dbReference type="SUPFAM" id="SSF54211">
    <property type="entry name" value="Ribosomal protein S5 domain 2-like"/>
    <property type="match status" value="1"/>
</dbReference>
<dbReference type="InterPro" id="IPR020667">
    <property type="entry name" value="DNA_mismatch_repair_MutL"/>
</dbReference>
<dbReference type="SMART" id="SM01340">
    <property type="entry name" value="DNA_mis_repair"/>
    <property type="match status" value="1"/>
</dbReference>
<comment type="caution">
    <text evidence="9">The sequence shown here is derived from an EMBL/GenBank/DDBJ whole genome shotgun (WGS) entry which is preliminary data.</text>
</comment>
<evidence type="ECO:0000313" key="9">
    <source>
        <dbReference type="EMBL" id="PTB88881.1"/>
    </source>
</evidence>
<dbReference type="Proteomes" id="UP000243022">
    <property type="component" value="Unassembled WGS sequence"/>
</dbReference>
<dbReference type="HAMAP" id="MF_00149">
    <property type="entry name" value="DNA_mis_repair"/>
    <property type="match status" value="1"/>
</dbReference>
<evidence type="ECO:0000256" key="2">
    <source>
        <dbReference type="ARBA" id="ARBA00021975"/>
    </source>
</evidence>
<dbReference type="PROSITE" id="PS00058">
    <property type="entry name" value="DNA_MISMATCH_REPAIR_1"/>
    <property type="match status" value="1"/>
</dbReference>
<keyword evidence="4 5" id="KW-0234">DNA repair</keyword>
<dbReference type="Pfam" id="PF13589">
    <property type="entry name" value="HATPase_c_3"/>
    <property type="match status" value="1"/>
</dbReference>
<evidence type="ECO:0000313" key="11">
    <source>
        <dbReference type="Proteomes" id="UP000243022"/>
    </source>
</evidence>
<dbReference type="GO" id="GO:0140664">
    <property type="term" value="F:ATP-dependent DNA damage sensor activity"/>
    <property type="evidence" value="ECO:0007669"/>
    <property type="project" value="InterPro"/>
</dbReference>
<dbReference type="Gene3D" id="3.30.565.10">
    <property type="entry name" value="Histidine kinase-like ATPase, C-terminal domain"/>
    <property type="match status" value="1"/>
</dbReference>